<accession>A0ABZ2TG42</accession>
<feature type="region of interest" description="Disordered" evidence="1">
    <location>
        <begin position="264"/>
        <end position="283"/>
    </location>
</feature>
<organism evidence="3 4">
    <name type="scientific">Roseovarius rhodophyticola</name>
    <dbReference type="NCBI Taxonomy" id="3080827"/>
    <lineage>
        <taxon>Bacteria</taxon>
        <taxon>Pseudomonadati</taxon>
        <taxon>Pseudomonadota</taxon>
        <taxon>Alphaproteobacteria</taxon>
        <taxon>Rhodobacterales</taxon>
        <taxon>Roseobacteraceae</taxon>
        <taxon>Roseovarius</taxon>
    </lineage>
</organism>
<feature type="compositionally biased region" description="Acidic residues" evidence="1">
    <location>
        <begin position="239"/>
        <end position="254"/>
    </location>
</feature>
<keyword evidence="4" id="KW-1185">Reference proteome</keyword>
<name>A0ABZ2TG42_9RHOB</name>
<sequence>MTAMTNMSETEASTERKPRIALMGEFSAGKSTLLNMLLSQASLPVRITATSVPPVWIAYGEPAAARVTHDDVQEDLPMGDIADTSLEDTKYIRLWLKSDILEICDLFDLPGISDPNMDRSVLMAVFDEVDSVIWCTHATQAWRQSEAATWEELTERTKGHNLLAITQFDKITSDRDRMRLLSRVGKETEGQFDAVFPLSLLDATEAEDKDAWIQSGAAAFCEYLIEDLMARDMSGETQEASEADEDGLTEIEPVEDAERIIPKRVSRAKSKDGASRARPPAGEVELDYLEVKNAGA</sequence>
<dbReference type="InterPro" id="IPR027417">
    <property type="entry name" value="P-loop_NTPase"/>
</dbReference>
<evidence type="ECO:0000313" key="3">
    <source>
        <dbReference type="EMBL" id="WYK18662.1"/>
    </source>
</evidence>
<dbReference type="Gene3D" id="3.40.50.300">
    <property type="entry name" value="P-loop containing nucleotide triphosphate hydrolases"/>
    <property type="match status" value="1"/>
</dbReference>
<reference evidence="3 4" key="1">
    <citation type="submission" date="2024-02" db="EMBL/GenBank/DDBJ databases">
        <title>Roseovarius strain W115 nov., isolated from a marine algae.</title>
        <authorList>
            <person name="Lee M.W."/>
            <person name="Lee J.K."/>
            <person name="Kim J.M."/>
            <person name="Choi D.G."/>
            <person name="Baek J.H."/>
            <person name="Bayburt H."/>
            <person name="Jung J.J."/>
            <person name="Han D.M."/>
            <person name="Jeon C.O."/>
        </authorList>
    </citation>
    <scope>NUCLEOTIDE SEQUENCE [LARGE SCALE GENOMIC DNA]</scope>
    <source>
        <strain evidence="3 4">W115</strain>
    </source>
</reference>
<dbReference type="RefSeq" id="WP_317055345.1">
    <property type="nucleotide sequence ID" value="NZ_CP146606.1"/>
</dbReference>
<dbReference type="SUPFAM" id="SSF52540">
    <property type="entry name" value="P-loop containing nucleoside triphosphate hydrolases"/>
    <property type="match status" value="1"/>
</dbReference>
<evidence type="ECO:0000259" key="2">
    <source>
        <dbReference type="Pfam" id="PF00350"/>
    </source>
</evidence>
<dbReference type="Pfam" id="PF00350">
    <property type="entry name" value="Dynamin_N"/>
    <property type="match status" value="1"/>
</dbReference>
<evidence type="ECO:0000256" key="1">
    <source>
        <dbReference type="SAM" id="MobiDB-lite"/>
    </source>
</evidence>
<dbReference type="Proteomes" id="UP001281305">
    <property type="component" value="Chromosome"/>
</dbReference>
<dbReference type="EMBL" id="CP146606">
    <property type="protein sequence ID" value="WYK18662.1"/>
    <property type="molecule type" value="Genomic_DNA"/>
</dbReference>
<evidence type="ECO:0000313" key="4">
    <source>
        <dbReference type="Proteomes" id="UP001281305"/>
    </source>
</evidence>
<protein>
    <submittedName>
        <fullName evidence="3">Dynamin family protein</fullName>
    </submittedName>
</protein>
<dbReference type="InterPro" id="IPR045063">
    <property type="entry name" value="Dynamin_N"/>
</dbReference>
<feature type="region of interest" description="Disordered" evidence="1">
    <location>
        <begin position="234"/>
        <end position="254"/>
    </location>
</feature>
<gene>
    <name evidence="3" type="ORF">RZS32_001890</name>
</gene>
<proteinExistence type="predicted"/>
<feature type="domain" description="Dynamin N-terminal" evidence="2">
    <location>
        <begin position="20"/>
        <end position="159"/>
    </location>
</feature>